<dbReference type="GO" id="GO:0042602">
    <property type="term" value="F:riboflavin reductase (NADPH) activity"/>
    <property type="evidence" value="ECO:0007669"/>
    <property type="project" value="TreeGrafter"/>
</dbReference>
<dbReference type="InterPro" id="IPR002563">
    <property type="entry name" value="Flavin_Rdtase-like_dom"/>
</dbReference>
<dbReference type="GO" id="GO:0010181">
    <property type="term" value="F:FMN binding"/>
    <property type="evidence" value="ECO:0007669"/>
    <property type="project" value="InterPro"/>
</dbReference>
<accession>A0A211ZMG8</accession>
<feature type="domain" description="Flavin reductase like" evidence="3">
    <location>
        <begin position="33"/>
        <end position="186"/>
    </location>
</feature>
<dbReference type="Pfam" id="PF01613">
    <property type="entry name" value="Flavin_Reduct"/>
    <property type="match status" value="1"/>
</dbReference>
<name>A0A211ZMG8_9PROT</name>
<dbReference type="EMBL" id="NHON01000023">
    <property type="protein sequence ID" value="OWJ66473.1"/>
    <property type="molecule type" value="Genomic_DNA"/>
</dbReference>
<evidence type="ECO:0000313" key="5">
    <source>
        <dbReference type="Proteomes" id="UP000196655"/>
    </source>
</evidence>
<dbReference type="InterPro" id="IPR012349">
    <property type="entry name" value="Split_barrel_FMN-bd"/>
</dbReference>
<keyword evidence="2" id="KW-0560">Oxidoreductase</keyword>
<proteinExistence type="inferred from homology"/>
<reference evidence="5" key="1">
    <citation type="submission" date="2017-05" db="EMBL/GenBank/DDBJ databases">
        <authorList>
            <person name="Macchi M."/>
            <person name="Festa S."/>
            <person name="Coppotelli B.M."/>
            <person name="Morelli I.S."/>
        </authorList>
    </citation>
    <scope>NUCLEOTIDE SEQUENCE [LARGE SCALE GENOMIC DNA]</scope>
    <source>
        <strain evidence="5">I</strain>
    </source>
</reference>
<evidence type="ECO:0000313" key="4">
    <source>
        <dbReference type="EMBL" id="OWJ66473.1"/>
    </source>
</evidence>
<dbReference type="OrthoDB" id="9789254at2"/>
<sequence length="191" mass="19929">MSLDTLLALAAAGLEPLEERHPPVTDDAFRGAMRHLAGAVSIVTAGLGAERNGLTATSVVSLSADPPTVLVCVNRSASAWPLLVRHAHFGINVLAASQHPIADRFAGRNGEKGEARFAGARWIRLASGAPILADALVAFDCTLEERIQRHSHDILIGRVQALHGAGGTGGAPGTDPLLYWRGAYGAIRPPA</sequence>
<evidence type="ECO:0000259" key="3">
    <source>
        <dbReference type="SMART" id="SM00903"/>
    </source>
</evidence>
<organism evidence="4 5">
    <name type="scientific">Inquilinus limosus</name>
    <dbReference type="NCBI Taxonomy" id="171674"/>
    <lineage>
        <taxon>Bacteria</taxon>
        <taxon>Pseudomonadati</taxon>
        <taxon>Pseudomonadota</taxon>
        <taxon>Alphaproteobacteria</taxon>
        <taxon>Rhodospirillales</taxon>
        <taxon>Rhodospirillaceae</taxon>
        <taxon>Inquilinus</taxon>
    </lineage>
</organism>
<dbReference type="Gene3D" id="2.30.110.10">
    <property type="entry name" value="Electron Transport, Fmn-binding Protein, Chain A"/>
    <property type="match status" value="1"/>
</dbReference>
<dbReference type="PANTHER" id="PTHR30466">
    <property type="entry name" value="FLAVIN REDUCTASE"/>
    <property type="match status" value="1"/>
</dbReference>
<comment type="similarity">
    <text evidence="1">Belongs to the non-flavoprotein flavin reductase family.</text>
</comment>
<dbReference type="PANTHER" id="PTHR30466:SF11">
    <property type="entry name" value="FLAVIN-DEPENDENT MONOOXYGENASE, REDUCTASE SUBUNIT HSAB"/>
    <property type="match status" value="1"/>
</dbReference>
<dbReference type="InterPro" id="IPR050268">
    <property type="entry name" value="NADH-dep_flavin_reductase"/>
</dbReference>
<evidence type="ECO:0000256" key="1">
    <source>
        <dbReference type="ARBA" id="ARBA00008898"/>
    </source>
</evidence>
<dbReference type="SUPFAM" id="SSF50475">
    <property type="entry name" value="FMN-binding split barrel"/>
    <property type="match status" value="1"/>
</dbReference>
<keyword evidence="5" id="KW-1185">Reference proteome</keyword>
<dbReference type="SMART" id="SM00903">
    <property type="entry name" value="Flavin_Reduct"/>
    <property type="match status" value="1"/>
</dbReference>
<dbReference type="RefSeq" id="WP_088151669.1">
    <property type="nucleotide sequence ID" value="NZ_NHON01000023.1"/>
</dbReference>
<dbReference type="AlphaFoldDB" id="A0A211ZMG8"/>
<comment type="caution">
    <text evidence="4">The sequence shown here is derived from an EMBL/GenBank/DDBJ whole genome shotgun (WGS) entry which is preliminary data.</text>
</comment>
<protein>
    <recommendedName>
        <fullName evidence="3">Flavin reductase like domain-containing protein</fullName>
    </recommendedName>
</protein>
<dbReference type="Proteomes" id="UP000196655">
    <property type="component" value="Unassembled WGS sequence"/>
</dbReference>
<dbReference type="STRING" id="1122125.GCA_000423185_05383"/>
<evidence type="ECO:0000256" key="2">
    <source>
        <dbReference type="ARBA" id="ARBA00023002"/>
    </source>
</evidence>
<gene>
    <name evidence="4" type="ORF">BWR60_14105</name>
</gene>